<dbReference type="InterPro" id="IPR000719">
    <property type="entry name" value="Prot_kinase_dom"/>
</dbReference>
<dbReference type="SUPFAM" id="SSF56112">
    <property type="entry name" value="Protein kinase-like (PK-like)"/>
    <property type="match status" value="1"/>
</dbReference>
<evidence type="ECO:0000313" key="2">
    <source>
        <dbReference type="EMBL" id="UPK70633.1"/>
    </source>
</evidence>
<dbReference type="RefSeq" id="WP_247812814.1">
    <property type="nucleotide sequence ID" value="NZ_CP095855.1"/>
</dbReference>
<dbReference type="InterPro" id="IPR011009">
    <property type="entry name" value="Kinase-like_dom_sf"/>
</dbReference>
<proteinExistence type="predicted"/>
<reference evidence="2 3" key="1">
    <citation type="submission" date="2022-04" db="EMBL/GenBank/DDBJ databases">
        <title>The arsenic-methylating capacity of Chitinophaga filiformis YT5 during chitin decomposition.</title>
        <authorList>
            <person name="Chen G."/>
            <person name="Liang Y."/>
        </authorList>
    </citation>
    <scope>NUCLEOTIDE SEQUENCE [LARGE SCALE GENOMIC DNA]</scope>
    <source>
        <strain evidence="2 3">YT5</strain>
    </source>
</reference>
<dbReference type="CDD" id="cd04791">
    <property type="entry name" value="LanC_SerThrkinase"/>
    <property type="match status" value="1"/>
</dbReference>
<evidence type="ECO:0000259" key="1">
    <source>
        <dbReference type="PROSITE" id="PS50011"/>
    </source>
</evidence>
<dbReference type="PROSITE" id="PS00109">
    <property type="entry name" value="PROTEIN_KINASE_TYR"/>
    <property type="match status" value="1"/>
</dbReference>
<dbReference type="SMART" id="SM00220">
    <property type="entry name" value="S_TKc"/>
    <property type="match status" value="1"/>
</dbReference>
<name>A0ABY4I4Q1_CHIFI</name>
<protein>
    <submittedName>
        <fullName evidence="2">Protein kinase/lanthionine synthetase C family protein</fullName>
    </submittedName>
</protein>
<dbReference type="EMBL" id="CP095855">
    <property type="protein sequence ID" value="UPK70633.1"/>
    <property type="molecule type" value="Genomic_DNA"/>
</dbReference>
<dbReference type="Gene3D" id="1.10.510.10">
    <property type="entry name" value="Transferase(Phosphotransferase) domain 1"/>
    <property type="match status" value="1"/>
</dbReference>
<dbReference type="Pfam" id="PF00069">
    <property type="entry name" value="Pkinase"/>
    <property type="match status" value="1"/>
</dbReference>
<dbReference type="SMART" id="SM01260">
    <property type="entry name" value="LANC_like"/>
    <property type="match status" value="1"/>
</dbReference>
<keyword evidence="2" id="KW-0418">Kinase</keyword>
<dbReference type="GO" id="GO:0016301">
    <property type="term" value="F:kinase activity"/>
    <property type="evidence" value="ECO:0007669"/>
    <property type="project" value="UniProtKB-KW"/>
</dbReference>
<dbReference type="InterPro" id="IPR012341">
    <property type="entry name" value="6hp_glycosidase-like_sf"/>
</dbReference>
<dbReference type="InterPro" id="IPR058053">
    <property type="entry name" value="RamC_C"/>
</dbReference>
<feature type="domain" description="Protein kinase" evidence="1">
    <location>
        <begin position="33"/>
        <end position="298"/>
    </location>
</feature>
<accession>A0ABY4I4Q1</accession>
<dbReference type="SUPFAM" id="SSF158745">
    <property type="entry name" value="LanC-like"/>
    <property type="match status" value="1"/>
</dbReference>
<organism evidence="2 3">
    <name type="scientific">Chitinophaga filiformis</name>
    <name type="common">Myxococcus filiformis</name>
    <name type="synonym">Flexibacter filiformis</name>
    <dbReference type="NCBI Taxonomy" id="104663"/>
    <lineage>
        <taxon>Bacteria</taxon>
        <taxon>Pseudomonadati</taxon>
        <taxon>Bacteroidota</taxon>
        <taxon>Chitinophagia</taxon>
        <taxon>Chitinophagales</taxon>
        <taxon>Chitinophagaceae</taxon>
        <taxon>Chitinophaga</taxon>
    </lineage>
</organism>
<dbReference type="InterPro" id="IPR007822">
    <property type="entry name" value="LANC-like"/>
</dbReference>
<keyword evidence="3" id="KW-1185">Reference proteome</keyword>
<dbReference type="Gene3D" id="1.50.10.10">
    <property type="match status" value="1"/>
</dbReference>
<sequence length="705" mass="79439">MQITTIKTVIPSPEITPNQKASKKSGQRIGYYYVIYKSLKQSQKNDVVKCFYIKGLLNFGLCVIKEGSPGDSKDKHGRDITDRLKWQYRLHEELQGKVRVPKLVGSFEENGNYYLVVETIKGISLSKFIKSTGKDTREMLMTGRKGAHKIIDYMIQMISLLDNLHQQQVVHRDVTPANFMIMPNGKLALIDLELSYSIKHQYPTPAFTLGTYGYMSPEQIAVNIPTIYEDIFSAGAILSQIFGGIHPMKLTEGPYEDIVNRINFFIPDKRLGEVIAQCLDPIPEKRPGLSHIRSELLMFRQHIKRNKGTSTYHTFTKDDIRKVVQSGINAFSTPLFSDDEGWFSANIETPFDEKNKLLKARYASFSLGDSGILYTLAKAKSSGFDISCVSEQVQKALDRIELKYISRPDQAASGLHRGADGIAAALSEGYRTQLLPVFPIEWIGKLLEKESQVHNYASGIAGQGFANMYCNEILAMPVTQARLGRYASRLINEQQDNGSWVRSYKGRKQRITKGYINGVSGIIHFLLTYAQHYQDTNALEAGKKGLNWLMKNAVSKNDILRWKSASGQPLADWFSEGSPGIALSFIKGYEITRNTMYKDAAIKALNANPIEIVDDNLSQQEGLSGLGEIYLEAYKVLEDQCWLNRASWIAQVVMQLKKTHPKYGNYWLVQDEKQPISSFMTGNAGVIHFLVRYCNNKLGLPLMVP</sequence>
<gene>
    <name evidence="2" type="ORF">MYF79_04890</name>
</gene>
<dbReference type="PANTHER" id="PTHR44167:SF18">
    <property type="entry name" value="PROTEIN KINASE DOMAIN-CONTAINING PROTEIN"/>
    <property type="match status" value="1"/>
</dbReference>
<keyword evidence="2" id="KW-0808">Transferase</keyword>
<dbReference type="Proteomes" id="UP000830198">
    <property type="component" value="Chromosome"/>
</dbReference>
<dbReference type="InterPro" id="IPR008266">
    <property type="entry name" value="Tyr_kinase_AS"/>
</dbReference>
<dbReference type="PROSITE" id="PS50011">
    <property type="entry name" value="PROTEIN_KINASE_DOM"/>
    <property type="match status" value="1"/>
</dbReference>
<dbReference type="PANTHER" id="PTHR44167">
    <property type="entry name" value="OVARIAN-SPECIFIC SERINE/THREONINE-PROTEIN KINASE LOK-RELATED"/>
    <property type="match status" value="1"/>
</dbReference>
<dbReference type="Pfam" id="PF05147">
    <property type="entry name" value="LANC_like"/>
    <property type="match status" value="1"/>
</dbReference>
<evidence type="ECO:0000313" key="3">
    <source>
        <dbReference type="Proteomes" id="UP000830198"/>
    </source>
</evidence>